<accession>A0A1B9E3Q6</accession>
<reference evidence="2 3" key="1">
    <citation type="submission" date="2016-03" db="EMBL/GenBank/DDBJ databases">
        <authorList>
            <person name="Ploux O."/>
        </authorList>
    </citation>
    <scope>NUCLEOTIDE SEQUENCE [LARGE SCALE GENOMIC DNA]</scope>
    <source>
        <strain evidence="2 3">LPB0076</strain>
    </source>
</reference>
<feature type="domain" description="Glycosyl transferase family 1" evidence="1">
    <location>
        <begin position="200"/>
        <end position="316"/>
    </location>
</feature>
<sequence>MDKFVNSKVLIVLPNNKLGGAEQVLLMIVKALVKKDYLIDVYFLNYFKNGGWNEIENVKYFILDNGNEKLGFIKFFFKMLFSRKHYKLALTSHIACTSLVGVLNSLRFLNIDRVVCRESTSVFKRFSGFKKKSYELLYWIGYRKIDLLICQTNFMKDQLVANLPYLESRTQIKVMDNPIDLNSIAKLSSNNVDVFDDKQKINKIIVTAGRLIHEKGFDILIDSVKVLIDTYSPNICLYILGDGPDRDTLQAQINDANLNDNVFLLGFQTNVYPFFKKADVCIVSSRIEGFPNVLLQMMSQNINVISTDCAGGIKDIPGIILAVTTDVEGISDALKMSLNNCVLRNRFLFDKILSKRDSDEYLKNILNEINL</sequence>
<name>A0A1B9E3Q6_9FLAO</name>
<dbReference type="EMBL" id="LVEP01000022">
    <property type="protein sequence ID" value="OCB76566.1"/>
    <property type="molecule type" value="Genomic_DNA"/>
</dbReference>
<evidence type="ECO:0000313" key="3">
    <source>
        <dbReference type="Proteomes" id="UP000093510"/>
    </source>
</evidence>
<dbReference type="InterPro" id="IPR001296">
    <property type="entry name" value="Glyco_trans_1"/>
</dbReference>
<keyword evidence="3" id="KW-1185">Reference proteome</keyword>
<dbReference type="Gene3D" id="3.40.50.2000">
    <property type="entry name" value="Glycogen Phosphorylase B"/>
    <property type="match status" value="2"/>
</dbReference>
<dbReference type="STRING" id="1763534.GCA_001831475_01080"/>
<organism evidence="2 3">
    <name type="scientific">Flavobacterium crassostreae</name>
    <dbReference type="NCBI Taxonomy" id="1763534"/>
    <lineage>
        <taxon>Bacteria</taxon>
        <taxon>Pseudomonadati</taxon>
        <taxon>Bacteroidota</taxon>
        <taxon>Flavobacteriia</taxon>
        <taxon>Flavobacteriales</taxon>
        <taxon>Flavobacteriaceae</taxon>
        <taxon>Flavobacterium</taxon>
    </lineage>
</organism>
<dbReference type="SUPFAM" id="SSF53756">
    <property type="entry name" value="UDP-Glycosyltransferase/glycogen phosphorylase"/>
    <property type="match status" value="1"/>
</dbReference>
<evidence type="ECO:0000313" key="2">
    <source>
        <dbReference type="EMBL" id="OCB76566.1"/>
    </source>
</evidence>
<dbReference type="PANTHER" id="PTHR12526">
    <property type="entry name" value="GLYCOSYLTRANSFERASE"/>
    <property type="match status" value="1"/>
</dbReference>
<dbReference type="AlphaFoldDB" id="A0A1B9E3Q6"/>
<dbReference type="GO" id="GO:0016757">
    <property type="term" value="F:glycosyltransferase activity"/>
    <property type="evidence" value="ECO:0007669"/>
    <property type="project" value="InterPro"/>
</dbReference>
<dbReference type="RefSeq" id="WP_066334007.1">
    <property type="nucleotide sequence ID" value="NZ_CP017688.1"/>
</dbReference>
<evidence type="ECO:0000259" key="1">
    <source>
        <dbReference type="Pfam" id="PF00534"/>
    </source>
</evidence>
<comment type="caution">
    <text evidence="2">The sequence shown here is derived from an EMBL/GenBank/DDBJ whole genome shotgun (WGS) entry which is preliminary data.</text>
</comment>
<gene>
    <name evidence="2" type="ORF">LPBF_06440</name>
</gene>
<protein>
    <recommendedName>
        <fullName evidence="1">Glycosyl transferase family 1 domain-containing protein</fullName>
    </recommendedName>
</protein>
<dbReference type="CDD" id="cd03811">
    <property type="entry name" value="GT4_GT28_WabH-like"/>
    <property type="match status" value="1"/>
</dbReference>
<proteinExistence type="predicted"/>
<dbReference type="OrthoDB" id="798298at2"/>
<dbReference type="Proteomes" id="UP000093510">
    <property type="component" value="Unassembled WGS sequence"/>
</dbReference>
<dbReference type="Pfam" id="PF00534">
    <property type="entry name" value="Glycos_transf_1"/>
    <property type="match status" value="1"/>
</dbReference>
<dbReference type="PANTHER" id="PTHR12526:SF630">
    <property type="entry name" value="GLYCOSYLTRANSFERASE"/>
    <property type="match status" value="1"/>
</dbReference>